<evidence type="ECO:0000256" key="3">
    <source>
        <dbReference type="ARBA" id="ARBA00022729"/>
    </source>
</evidence>
<proteinExistence type="inferred from homology"/>
<dbReference type="Gene3D" id="3.40.50.1820">
    <property type="entry name" value="alpha/beta hydrolase"/>
    <property type="match status" value="2"/>
</dbReference>
<keyword evidence="4" id="KW-0378">Hydrolase</keyword>
<keyword evidence="2" id="KW-0645">Protease</keyword>
<dbReference type="PANTHER" id="PTHR11010:SF90">
    <property type="entry name" value="SERINE PROTEASE EDA2-RELATED"/>
    <property type="match status" value="1"/>
</dbReference>
<keyword evidence="5" id="KW-0325">Glycoprotein</keyword>
<dbReference type="InterPro" id="IPR008758">
    <property type="entry name" value="Peptidase_S28"/>
</dbReference>
<evidence type="ECO:0000313" key="6">
    <source>
        <dbReference type="EMBL" id="CAD5318799.1"/>
    </source>
</evidence>
<keyword evidence="3" id="KW-0732">Signal</keyword>
<accession>A0A7G2E740</accession>
<reference evidence="6 7" key="1">
    <citation type="submission" date="2020-09" db="EMBL/GenBank/DDBJ databases">
        <authorList>
            <person name="Ashkenazy H."/>
        </authorList>
    </citation>
    <scope>NUCLEOTIDE SEQUENCE [LARGE SCALE GENOMIC DNA]</scope>
    <source>
        <strain evidence="7">cv. Cdm-0</strain>
    </source>
</reference>
<evidence type="ECO:0000256" key="2">
    <source>
        <dbReference type="ARBA" id="ARBA00022670"/>
    </source>
</evidence>
<comment type="similarity">
    <text evidence="1">Belongs to the peptidase S28 family.</text>
</comment>
<dbReference type="Proteomes" id="UP000516314">
    <property type="component" value="Chromosome 2"/>
</dbReference>
<dbReference type="GO" id="GO:0070008">
    <property type="term" value="F:serine-type exopeptidase activity"/>
    <property type="evidence" value="ECO:0007669"/>
    <property type="project" value="InterPro"/>
</dbReference>
<gene>
    <name evidence="6" type="ORF">AT9943_LOCUS7012</name>
</gene>
<evidence type="ECO:0000256" key="5">
    <source>
        <dbReference type="ARBA" id="ARBA00023180"/>
    </source>
</evidence>
<name>A0A7G2E740_ARATH</name>
<sequence length="403" mass="46020">MSLDFGFILITIFTAIVSFSTLSHALLHPSSQPASSVSHNVSRSRYYMTTNEIWFNQTLDHDSPNDHRKFRQRHYEFMDYFRSPDGPMFMIICGEGPCSGIANDYINESLNKKLNISSGGSDNPWFFFGISYSGALSAWFRLKFPHLTCGSLASSAVVRAIYEFSEFDQQLDVDADFLYLTADAAVMAFQYGNPDKLCVPLVEAKKNGSDLVVTYSTYVREYCMRIWGLRVRTYNRKHLRNTVVTADSAYRLWWFQACTELGYFQVAPKYDSVRSHQINTTFHLDLCKSLFGKDVYPKVDATNLYYGGDRLAATKIIFTNGSEDPWRHASKQNSTHEMPSYIIKCRNCGHGSDIRGCPQSPMVIEGKSNNCSLPDYVNKVRQQMVEHIDLWLSECRQSIRSSI</sequence>
<dbReference type="PANTHER" id="PTHR11010">
    <property type="entry name" value="PROTEASE S28 PRO-X CARBOXYPEPTIDASE-RELATED"/>
    <property type="match status" value="1"/>
</dbReference>
<dbReference type="EMBL" id="LR881467">
    <property type="protein sequence ID" value="CAD5318799.1"/>
    <property type="molecule type" value="Genomic_DNA"/>
</dbReference>
<evidence type="ECO:0000313" key="7">
    <source>
        <dbReference type="Proteomes" id="UP000516314"/>
    </source>
</evidence>
<organism evidence="6 7">
    <name type="scientific">Arabidopsis thaliana</name>
    <name type="common">Mouse-ear cress</name>
    <dbReference type="NCBI Taxonomy" id="3702"/>
    <lineage>
        <taxon>Eukaryota</taxon>
        <taxon>Viridiplantae</taxon>
        <taxon>Streptophyta</taxon>
        <taxon>Embryophyta</taxon>
        <taxon>Tracheophyta</taxon>
        <taxon>Spermatophyta</taxon>
        <taxon>Magnoliopsida</taxon>
        <taxon>eudicotyledons</taxon>
        <taxon>Gunneridae</taxon>
        <taxon>Pentapetalae</taxon>
        <taxon>rosids</taxon>
        <taxon>malvids</taxon>
        <taxon>Brassicales</taxon>
        <taxon>Brassicaceae</taxon>
        <taxon>Camelineae</taxon>
        <taxon>Arabidopsis</taxon>
    </lineage>
</organism>
<dbReference type="InterPro" id="IPR029058">
    <property type="entry name" value="AB_hydrolase_fold"/>
</dbReference>
<dbReference type="AlphaFoldDB" id="A0A7G2E740"/>
<evidence type="ECO:0000256" key="1">
    <source>
        <dbReference type="ARBA" id="ARBA00011079"/>
    </source>
</evidence>
<evidence type="ECO:0000256" key="4">
    <source>
        <dbReference type="ARBA" id="ARBA00022801"/>
    </source>
</evidence>
<protein>
    <submittedName>
        <fullName evidence="6">(thale cress) hypothetical protein</fullName>
    </submittedName>
</protein>
<dbReference type="Pfam" id="PF05577">
    <property type="entry name" value="Peptidase_S28"/>
    <property type="match status" value="2"/>
</dbReference>
<dbReference type="GO" id="GO:0006508">
    <property type="term" value="P:proteolysis"/>
    <property type="evidence" value="ECO:0007669"/>
    <property type="project" value="UniProtKB-KW"/>
</dbReference>